<evidence type="ECO:0000313" key="4">
    <source>
        <dbReference type="EMBL" id="MCK0207599.1"/>
    </source>
</evidence>
<keyword evidence="3" id="KW-0812">Transmembrane</keyword>
<evidence type="ECO:0000256" key="2">
    <source>
        <dbReference type="ARBA" id="ARBA00022679"/>
    </source>
</evidence>
<keyword evidence="2" id="KW-0808">Transferase</keyword>
<name>A0ABT0DJY9_9HYPH</name>
<keyword evidence="3" id="KW-0472">Membrane</keyword>
<accession>A0ABT0DJY9</accession>
<dbReference type="Gene3D" id="3.40.50.150">
    <property type="entry name" value="Vaccinia Virus protein VP39"/>
    <property type="match status" value="1"/>
</dbReference>
<sequence length="351" mass="39735">MHDPLPTFLSRPSFDQVEHLVESAWLEHAPFAFHLVAAVRPKVIVELGTHHGFSFLAFCQAIRRYSPGSLAHAVDTWQGDEHAGHYGEEVFEAFQRRREGYADISNLVRSTFSQAVGSFADGSIDLLHIDGRHYYEDVGRDFAEWLPKLSRRGVVLFHDTEVRQRDFGVWKLFEEISARYPHFNFHHGHGLGILAVGEEVPEALRVFFEADAETADLIRTAYARLGAGVSDAFRASRRSVAPIVRPVVDEDVSAPSDEMGLLKRRLAAVEEFARRLDAGQARLIERQEVEDPIVGVVVALEQRVAKAERRIARLTWHAGVLMPLTAPVVAAVQFVRRKYAKFRRRRRQRAG</sequence>
<comment type="caution">
    <text evidence="4">The sequence shown here is derived from an EMBL/GenBank/DDBJ whole genome shotgun (WGS) entry which is preliminary data.</text>
</comment>
<gene>
    <name evidence="4" type="ORF">MWN33_06085</name>
</gene>
<dbReference type="PANTHER" id="PTHR40048:SF1">
    <property type="entry name" value="RHAMNOSYL O-METHYLTRANSFERASE"/>
    <property type="match status" value="1"/>
</dbReference>
<reference evidence="5" key="1">
    <citation type="submission" date="2023-07" db="EMBL/GenBank/DDBJ databases">
        <title>Ancylobacter moscoviensis sp. nov., facultatively methylotrophic bacteria from activated sludge and the reclassification of Starkeya novella (Starkey 1934) Kelly et al. 2000 as Ancylobacter novellus comb. nov., Starkeya koreensis Im et al. 2006 as Ancylobacter koreensis comb.nov., Angulomicrobium tetraedrale Vasil'eva et al. 1986 as Ancylobacter tetraedralis comb. nov., Angulomicrobium amanitiforme Fritz et al. 2004 as Ancylobacter amanitiformis comb. nov. and Methylorhabdus multivorans Doronina et al. 1996 as Ancylobacter multivorans comb. nov. and emended description of the genus Ancylobacter.</title>
        <authorList>
            <person name="Doronina N."/>
            <person name="Chemodurova A."/>
            <person name="Grouzdev D."/>
            <person name="Koziaeva V."/>
            <person name="Shi W."/>
            <person name="Wu L."/>
            <person name="Kaparullina E."/>
        </authorList>
    </citation>
    <scope>NUCLEOTIDE SEQUENCE [LARGE SCALE GENOMIC DNA]</scope>
    <source>
        <strain evidence="5">Jip08</strain>
    </source>
</reference>
<dbReference type="Pfam" id="PF13578">
    <property type="entry name" value="Methyltransf_24"/>
    <property type="match status" value="1"/>
</dbReference>
<proteinExistence type="predicted"/>
<evidence type="ECO:0000256" key="3">
    <source>
        <dbReference type="SAM" id="Phobius"/>
    </source>
</evidence>
<dbReference type="EMBL" id="JALKCG010000001">
    <property type="protein sequence ID" value="MCK0207599.1"/>
    <property type="molecule type" value="Genomic_DNA"/>
</dbReference>
<evidence type="ECO:0000256" key="1">
    <source>
        <dbReference type="ARBA" id="ARBA00022603"/>
    </source>
</evidence>
<evidence type="ECO:0000313" key="5">
    <source>
        <dbReference type="Proteomes" id="UP001202867"/>
    </source>
</evidence>
<dbReference type="GO" id="GO:0008168">
    <property type="term" value="F:methyltransferase activity"/>
    <property type="evidence" value="ECO:0007669"/>
    <property type="project" value="UniProtKB-KW"/>
</dbReference>
<dbReference type="InterPro" id="IPR029063">
    <property type="entry name" value="SAM-dependent_MTases_sf"/>
</dbReference>
<dbReference type="Proteomes" id="UP001202867">
    <property type="component" value="Unassembled WGS sequence"/>
</dbReference>
<feature type="transmembrane region" description="Helical" evidence="3">
    <location>
        <begin position="314"/>
        <end position="335"/>
    </location>
</feature>
<protein>
    <submittedName>
        <fullName evidence="4">Class I SAM-dependent methyltransferase</fullName>
    </submittedName>
</protein>
<dbReference type="PANTHER" id="PTHR40048">
    <property type="entry name" value="RHAMNOSYL O-METHYLTRANSFERASE"/>
    <property type="match status" value="1"/>
</dbReference>
<dbReference type="GO" id="GO:0032259">
    <property type="term" value="P:methylation"/>
    <property type="evidence" value="ECO:0007669"/>
    <property type="project" value="UniProtKB-KW"/>
</dbReference>
<dbReference type="SUPFAM" id="SSF53335">
    <property type="entry name" value="S-adenosyl-L-methionine-dependent methyltransferases"/>
    <property type="match status" value="1"/>
</dbReference>
<keyword evidence="3" id="KW-1133">Transmembrane helix</keyword>
<dbReference type="RefSeq" id="WP_247199530.1">
    <property type="nucleotide sequence ID" value="NZ_JALKCG010000001.1"/>
</dbReference>
<organism evidence="4 5">
    <name type="scientific">Ancylobacter koreensis</name>
    <dbReference type="NCBI Taxonomy" id="266121"/>
    <lineage>
        <taxon>Bacteria</taxon>
        <taxon>Pseudomonadati</taxon>
        <taxon>Pseudomonadota</taxon>
        <taxon>Alphaproteobacteria</taxon>
        <taxon>Hyphomicrobiales</taxon>
        <taxon>Xanthobacteraceae</taxon>
        <taxon>Ancylobacter</taxon>
    </lineage>
</organism>
<keyword evidence="5" id="KW-1185">Reference proteome</keyword>
<keyword evidence="1 4" id="KW-0489">Methyltransferase</keyword>